<protein>
    <submittedName>
        <fullName evidence="2">Spermidine synthase</fullName>
    </submittedName>
</protein>
<dbReference type="SUPFAM" id="SSF53335">
    <property type="entry name" value="S-adenosyl-L-methionine-dependent methyltransferases"/>
    <property type="match status" value="1"/>
</dbReference>
<evidence type="ECO:0000313" key="3">
    <source>
        <dbReference type="Proteomes" id="UP000319557"/>
    </source>
</evidence>
<dbReference type="Proteomes" id="UP000319557">
    <property type="component" value="Chromosome"/>
</dbReference>
<dbReference type="RefSeq" id="WP_145342741.1">
    <property type="nucleotide sequence ID" value="NZ_CP036261.1"/>
</dbReference>
<keyword evidence="1" id="KW-0620">Polyamine biosynthesis</keyword>
<evidence type="ECO:0000313" key="2">
    <source>
        <dbReference type="EMBL" id="QDS86792.1"/>
    </source>
</evidence>
<keyword evidence="3" id="KW-1185">Reference proteome</keyword>
<sequence>MERPNFEILAYEDSPLGPLCLRRRELLSQPGTIVTEVTLNHEFLMSSLNTDSERQISNRAVEIHGGPNLKTLVGGLGLGYTAQELLKHENVASVDVIEYLPQVVDWLRQGLVPLSSELNAAEQLKIIAGDVYQRLAESPTDRYDLIVIDVDHSPSDQLGEEENGFYTRDGLLAAKAHLAEHGVLAVWSYAQSSQFSVALRETFESVHVEPVKTFNALVDHWQTDWLFFATDRQLDPAELPQPEQDAAT</sequence>
<name>A0A517LVZ8_9BACT</name>
<dbReference type="OrthoDB" id="9793351at2"/>
<dbReference type="AlphaFoldDB" id="A0A517LVZ8"/>
<dbReference type="EMBL" id="CP036261">
    <property type="protein sequence ID" value="QDS86792.1"/>
    <property type="molecule type" value="Genomic_DNA"/>
</dbReference>
<dbReference type="PANTHER" id="PTHR43317:SF3">
    <property type="entry name" value="BLR2883 PROTEIN"/>
    <property type="match status" value="1"/>
</dbReference>
<evidence type="ECO:0000256" key="1">
    <source>
        <dbReference type="ARBA" id="ARBA00023115"/>
    </source>
</evidence>
<proteinExistence type="predicted"/>
<dbReference type="PANTHER" id="PTHR43317">
    <property type="entry name" value="THERMOSPERMINE SYNTHASE ACAULIS5"/>
    <property type="match status" value="1"/>
</dbReference>
<dbReference type="InterPro" id="IPR029063">
    <property type="entry name" value="SAM-dependent_MTases_sf"/>
</dbReference>
<dbReference type="GO" id="GO:0006596">
    <property type="term" value="P:polyamine biosynthetic process"/>
    <property type="evidence" value="ECO:0007669"/>
    <property type="project" value="UniProtKB-KW"/>
</dbReference>
<gene>
    <name evidence="2" type="ORF">EC9_09660</name>
</gene>
<dbReference type="KEGG" id="ruv:EC9_09660"/>
<organism evidence="2 3">
    <name type="scientific">Rosistilla ulvae</name>
    <dbReference type="NCBI Taxonomy" id="1930277"/>
    <lineage>
        <taxon>Bacteria</taxon>
        <taxon>Pseudomonadati</taxon>
        <taxon>Planctomycetota</taxon>
        <taxon>Planctomycetia</taxon>
        <taxon>Pirellulales</taxon>
        <taxon>Pirellulaceae</taxon>
        <taxon>Rosistilla</taxon>
    </lineage>
</organism>
<accession>A0A517LVZ8</accession>
<reference evidence="2 3" key="1">
    <citation type="submission" date="2019-02" db="EMBL/GenBank/DDBJ databases">
        <title>Deep-cultivation of Planctomycetes and their phenomic and genomic characterization uncovers novel biology.</title>
        <authorList>
            <person name="Wiegand S."/>
            <person name="Jogler M."/>
            <person name="Boedeker C."/>
            <person name="Pinto D."/>
            <person name="Vollmers J."/>
            <person name="Rivas-Marin E."/>
            <person name="Kohn T."/>
            <person name="Peeters S.H."/>
            <person name="Heuer A."/>
            <person name="Rast P."/>
            <person name="Oberbeckmann S."/>
            <person name="Bunk B."/>
            <person name="Jeske O."/>
            <person name="Meyerdierks A."/>
            <person name="Storesund J.E."/>
            <person name="Kallscheuer N."/>
            <person name="Luecker S."/>
            <person name="Lage O.M."/>
            <person name="Pohl T."/>
            <person name="Merkel B.J."/>
            <person name="Hornburger P."/>
            <person name="Mueller R.-W."/>
            <person name="Bruemmer F."/>
            <person name="Labrenz M."/>
            <person name="Spormann A.M."/>
            <person name="Op den Camp H."/>
            <person name="Overmann J."/>
            <person name="Amann R."/>
            <person name="Jetten M.S.M."/>
            <person name="Mascher T."/>
            <person name="Medema M.H."/>
            <person name="Devos D.P."/>
            <person name="Kaster A.-K."/>
            <person name="Ovreas L."/>
            <person name="Rohde M."/>
            <person name="Galperin M.Y."/>
            <person name="Jogler C."/>
        </authorList>
    </citation>
    <scope>NUCLEOTIDE SEQUENCE [LARGE SCALE GENOMIC DNA]</scope>
    <source>
        <strain evidence="2 3">EC9</strain>
    </source>
</reference>
<dbReference type="Gene3D" id="3.40.50.150">
    <property type="entry name" value="Vaccinia Virus protein VP39"/>
    <property type="match status" value="1"/>
</dbReference>
<dbReference type="Pfam" id="PF01564">
    <property type="entry name" value="Spermine_synth"/>
    <property type="match status" value="1"/>
</dbReference>